<reference evidence="10" key="1">
    <citation type="submission" date="2017-01" db="EMBL/GenBank/DDBJ databases">
        <authorList>
            <person name="Wang Y."/>
            <person name="White M."/>
            <person name="Kvist S."/>
            <person name="Moncalvo J.-M."/>
        </authorList>
    </citation>
    <scope>NUCLEOTIDE SEQUENCE [LARGE SCALE GENOMIC DNA]</scope>
    <source>
        <strain evidence="10">ID-206-W2</strain>
    </source>
</reference>
<dbReference type="PANTHER" id="PTHR11002:SF76">
    <property type="entry name" value="CARBONIC ANHYDRASE"/>
    <property type="match status" value="1"/>
</dbReference>
<dbReference type="AlphaFoldDB" id="A0A1R1Y669"/>
<dbReference type="InterPro" id="IPR036874">
    <property type="entry name" value="Carbonic_anhydrase_sf"/>
</dbReference>
<organism evidence="9 10">
    <name type="scientific">Smittium culicis</name>
    <dbReference type="NCBI Taxonomy" id="133412"/>
    <lineage>
        <taxon>Eukaryota</taxon>
        <taxon>Fungi</taxon>
        <taxon>Fungi incertae sedis</taxon>
        <taxon>Zoopagomycota</taxon>
        <taxon>Kickxellomycotina</taxon>
        <taxon>Harpellomycetes</taxon>
        <taxon>Harpellales</taxon>
        <taxon>Legeriomycetaceae</taxon>
        <taxon>Smittium</taxon>
    </lineage>
</organism>
<evidence type="ECO:0000256" key="5">
    <source>
        <dbReference type="ARBA" id="ARBA00023239"/>
    </source>
</evidence>
<evidence type="ECO:0000256" key="8">
    <source>
        <dbReference type="RuleBase" id="RU003956"/>
    </source>
</evidence>
<protein>
    <recommendedName>
        <fullName evidence="2 8">Carbonic anhydrase</fullName>
        <ecNumber evidence="2 8">4.2.1.1</ecNumber>
    </recommendedName>
    <alternativeName>
        <fullName evidence="8">Carbonate dehydratase</fullName>
    </alternativeName>
</protein>
<comment type="cofactor">
    <cofactor evidence="7">
        <name>Zn(2+)</name>
        <dbReference type="ChEBI" id="CHEBI:29105"/>
    </cofactor>
    <text evidence="7">Binds 1 zinc ion per subunit.</text>
</comment>
<feature type="binding site" evidence="7">
    <location>
        <position position="115"/>
    </location>
    <ligand>
        <name>Zn(2+)</name>
        <dbReference type="ChEBI" id="CHEBI:29105"/>
    </ligand>
</feature>
<accession>A0A1R1Y669</accession>
<dbReference type="GO" id="GO:0004089">
    <property type="term" value="F:carbonate dehydratase activity"/>
    <property type="evidence" value="ECO:0007669"/>
    <property type="project" value="UniProtKB-UniRule"/>
</dbReference>
<dbReference type="PROSITE" id="PS00705">
    <property type="entry name" value="PROK_CO2_ANHYDRASE_2"/>
    <property type="match status" value="1"/>
</dbReference>
<evidence type="ECO:0000256" key="1">
    <source>
        <dbReference type="ARBA" id="ARBA00006217"/>
    </source>
</evidence>
<proteinExistence type="inferred from homology"/>
<name>A0A1R1Y669_9FUNG</name>
<comment type="catalytic activity">
    <reaction evidence="6 8">
        <text>hydrogencarbonate + H(+) = CO2 + H2O</text>
        <dbReference type="Rhea" id="RHEA:10748"/>
        <dbReference type="ChEBI" id="CHEBI:15377"/>
        <dbReference type="ChEBI" id="CHEBI:15378"/>
        <dbReference type="ChEBI" id="CHEBI:16526"/>
        <dbReference type="ChEBI" id="CHEBI:17544"/>
        <dbReference type="EC" id="4.2.1.1"/>
    </reaction>
</comment>
<dbReference type="EMBL" id="LSSM01002274">
    <property type="protein sequence ID" value="OMJ22369.1"/>
    <property type="molecule type" value="Genomic_DNA"/>
</dbReference>
<dbReference type="InterPro" id="IPR015892">
    <property type="entry name" value="Carbonic_anhydrase_CS"/>
</dbReference>
<feature type="binding site" evidence="7">
    <location>
        <position position="56"/>
    </location>
    <ligand>
        <name>Zn(2+)</name>
        <dbReference type="ChEBI" id="CHEBI:29105"/>
    </ligand>
</feature>
<gene>
    <name evidence="9" type="ORF">AYI69_g5425</name>
</gene>
<dbReference type="GO" id="GO:0015976">
    <property type="term" value="P:carbon utilization"/>
    <property type="evidence" value="ECO:0007669"/>
    <property type="project" value="InterPro"/>
</dbReference>
<comment type="similarity">
    <text evidence="1 8">Belongs to the beta-class carbonic anhydrase family.</text>
</comment>
<evidence type="ECO:0000313" key="9">
    <source>
        <dbReference type="EMBL" id="OMJ22369.1"/>
    </source>
</evidence>
<keyword evidence="3 7" id="KW-0479">Metal-binding</keyword>
<evidence type="ECO:0000256" key="4">
    <source>
        <dbReference type="ARBA" id="ARBA00022833"/>
    </source>
</evidence>
<comment type="function">
    <text evidence="8">Reversible hydration of carbon dioxide.</text>
</comment>
<dbReference type="InterPro" id="IPR001765">
    <property type="entry name" value="Carbonic_anhydrase"/>
</dbReference>
<feature type="binding site" evidence="7">
    <location>
        <position position="112"/>
    </location>
    <ligand>
        <name>Zn(2+)</name>
        <dbReference type="ChEBI" id="CHEBI:29105"/>
    </ligand>
</feature>
<dbReference type="EC" id="4.2.1.1" evidence="2 8"/>
<dbReference type="Proteomes" id="UP000187429">
    <property type="component" value="Unassembled WGS sequence"/>
</dbReference>
<dbReference type="Pfam" id="PF00484">
    <property type="entry name" value="Pro_CA"/>
    <property type="match status" value="1"/>
</dbReference>
<dbReference type="Gene3D" id="3.40.1050.10">
    <property type="entry name" value="Carbonic anhydrase"/>
    <property type="match status" value="1"/>
</dbReference>
<dbReference type="PANTHER" id="PTHR11002">
    <property type="entry name" value="CARBONIC ANHYDRASE"/>
    <property type="match status" value="1"/>
</dbReference>
<dbReference type="SUPFAM" id="SSF53056">
    <property type="entry name" value="beta-carbonic anhydrase, cab"/>
    <property type="match status" value="1"/>
</dbReference>
<dbReference type="GO" id="GO:0008270">
    <property type="term" value="F:zinc ion binding"/>
    <property type="evidence" value="ECO:0007669"/>
    <property type="project" value="UniProtKB-UniRule"/>
</dbReference>
<evidence type="ECO:0000256" key="6">
    <source>
        <dbReference type="ARBA" id="ARBA00048348"/>
    </source>
</evidence>
<comment type="caution">
    <text evidence="9">The sequence shown here is derived from an EMBL/GenBank/DDBJ whole genome shotgun (WGS) entry which is preliminary data.</text>
</comment>
<keyword evidence="10" id="KW-1185">Reference proteome</keyword>
<keyword evidence="5 8" id="KW-0456">Lyase</keyword>
<dbReference type="OrthoDB" id="10248475at2759"/>
<keyword evidence="4 7" id="KW-0862">Zinc</keyword>
<evidence type="ECO:0000256" key="3">
    <source>
        <dbReference type="ARBA" id="ARBA00022723"/>
    </source>
</evidence>
<dbReference type="GO" id="GO:0071244">
    <property type="term" value="P:cellular response to carbon dioxide"/>
    <property type="evidence" value="ECO:0007669"/>
    <property type="project" value="TreeGrafter"/>
</dbReference>
<evidence type="ECO:0000256" key="2">
    <source>
        <dbReference type="ARBA" id="ARBA00012925"/>
    </source>
</evidence>
<sequence length="216" mass="23883">MISNAPPYLKIANSLGGIDKLMYLNKVWVNETLATDPTFFDKLILGQSPSIVYVGCSDSRVAVDIITESSEGTIFTHRNIANSVTLDDIDTLAVLQYAVEDLKIQDIVIDGHTYCGGIKAVLSGYEELTGPLSTWLAPIKKLYDDNKATIDGITDPYLKSRTLSEMNVKRVVDLVNNLDLVVNARNEGQTINVHGWIFLMEKGLFQNLNVTRSSNE</sequence>
<evidence type="ECO:0000256" key="7">
    <source>
        <dbReference type="PIRSR" id="PIRSR601765-1"/>
    </source>
</evidence>
<evidence type="ECO:0000313" key="10">
    <source>
        <dbReference type="Proteomes" id="UP000187429"/>
    </source>
</evidence>
<dbReference type="SMART" id="SM00947">
    <property type="entry name" value="Pro_CA"/>
    <property type="match status" value="1"/>
</dbReference>
<feature type="binding site" evidence="7">
    <location>
        <position position="58"/>
    </location>
    <ligand>
        <name>Zn(2+)</name>
        <dbReference type="ChEBI" id="CHEBI:29105"/>
    </ligand>
</feature>
<dbReference type="GO" id="GO:0034599">
    <property type="term" value="P:cellular response to oxidative stress"/>
    <property type="evidence" value="ECO:0007669"/>
    <property type="project" value="TreeGrafter"/>
</dbReference>